<feature type="transmembrane region" description="Helical" evidence="1">
    <location>
        <begin position="12"/>
        <end position="36"/>
    </location>
</feature>
<keyword evidence="1" id="KW-1133">Transmembrane helix</keyword>
<evidence type="ECO:0000313" key="2">
    <source>
        <dbReference type="EMBL" id="MBW3093735.1"/>
    </source>
</evidence>
<comment type="caution">
    <text evidence="2">The sequence shown here is derived from an EMBL/GenBank/DDBJ whole genome shotgun (WGS) entry which is preliminary data.</text>
</comment>
<dbReference type="RefSeq" id="WP_219059701.1">
    <property type="nucleotide sequence ID" value="NZ_JAHBBH010000075.1"/>
</dbReference>
<evidence type="ECO:0000256" key="1">
    <source>
        <dbReference type="SAM" id="Phobius"/>
    </source>
</evidence>
<keyword evidence="3" id="KW-1185">Reference proteome</keyword>
<dbReference type="EMBL" id="JAHBBH010000075">
    <property type="protein sequence ID" value="MBW3093735.1"/>
    <property type="molecule type" value="Genomic_DNA"/>
</dbReference>
<evidence type="ECO:0000313" key="3">
    <source>
        <dbReference type="Proteomes" id="UP000700815"/>
    </source>
</evidence>
<keyword evidence="1" id="KW-0472">Membrane</keyword>
<protein>
    <submittedName>
        <fullName evidence="2">Uncharacterized protein</fullName>
    </submittedName>
</protein>
<reference evidence="2 3" key="1">
    <citation type="submission" date="2021-05" db="EMBL/GenBank/DDBJ databases">
        <title>Phylogenetic classification of ten novel species belonging to the genus Bifidobacterium comprising B. colchicus sp. nov., B. abeli sp. nov., B. bicoloris sp. nov., B. guerezis sp. nov., B. rosaliae sp. nov., B. santillanensis sp. nov., B. argentati sp. nov., B. amazzoni sp. nov., B. pluviali sp. nov., and B. pinnaculum sp. nov.</title>
        <authorList>
            <person name="Lugli G.A."/>
            <person name="Ruiz Garcia L."/>
            <person name="Margolles A."/>
            <person name="Ventura M."/>
        </authorList>
    </citation>
    <scope>NUCLEOTIDE SEQUENCE [LARGE SCALE GENOMIC DNA]</scope>
    <source>
        <strain evidence="2 3">82T10</strain>
    </source>
</reference>
<name>A0ABS6WI44_9BIFI</name>
<proteinExistence type="predicted"/>
<gene>
    <name evidence="2" type="ORF">KIH79_12615</name>
</gene>
<organism evidence="2 3">
    <name type="scientific">Bifidobacterium miconis</name>
    <dbReference type="NCBI Taxonomy" id="2834435"/>
    <lineage>
        <taxon>Bacteria</taxon>
        <taxon>Bacillati</taxon>
        <taxon>Actinomycetota</taxon>
        <taxon>Actinomycetes</taxon>
        <taxon>Bifidobacteriales</taxon>
        <taxon>Bifidobacteriaceae</taxon>
        <taxon>Bifidobacterium</taxon>
    </lineage>
</organism>
<accession>A0ABS6WI44</accession>
<dbReference type="Proteomes" id="UP000700815">
    <property type="component" value="Unassembled WGS sequence"/>
</dbReference>
<sequence>MCNSEKPRSGSAMWLMALVVVTIGNKIDPITADLLMMDITVYMMWRDSHSPHDELK</sequence>
<keyword evidence="1" id="KW-0812">Transmembrane</keyword>